<dbReference type="InterPro" id="IPR036070">
    <property type="entry name" value="Nop_dom_sf"/>
</dbReference>
<dbReference type="Gene3D" id="1.10.246.90">
    <property type="entry name" value="Nop domain"/>
    <property type="match status" value="1"/>
</dbReference>
<comment type="similarity">
    <text evidence="1">Belongs to the NOP5/NOP56 family.</text>
</comment>
<dbReference type="Gene3D" id="1.10.150.460">
    <property type="match status" value="1"/>
</dbReference>
<dbReference type="NCBIfam" id="NF011121">
    <property type="entry name" value="PRK14552.1"/>
    <property type="match status" value="1"/>
</dbReference>
<dbReference type="FunFam" id="1.10.246.90:FF:000007">
    <property type="entry name" value="Pre mRNA splicing protein"/>
    <property type="match status" value="1"/>
</dbReference>
<dbReference type="InterPro" id="IPR045056">
    <property type="entry name" value="Nop56/Nop58"/>
</dbReference>
<accession>H2C8G1</accession>
<dbReference type="PROSITE" id="PS51358">
    <property type="entry name" value="NOP"/>
    <property type="match status" value="1"/>
</dbReference>
<dbReference type="Pfam" id="PF21572">
    <property type="entry name" value="Nop5_56-rel_N_Arc"/>
    <property type="match status" value="1"/>
</dbReference>
<dbReference type="InterPro" id="IPR042239">
    <property type="entry name" value="Nop_C"/>
</dbReference>
<dbReference type="OrthoDB" id="11877at2157"/>
<organism evidence="4 5">
    <name type="scientific">Metallosphaera yellowstonensis MK1</name>
    <dbReference type="NCBI Taxonomy" id="671065"/>
    <lineage>
        <taxon>Archaea</taxon>
        <taxon>Thermoproteota</taxon>
        <taxon>Thermoprotei</taxon>
        <taxon>Sulfolobales</taxon>
        <taxon>Sulfolobaceae</taxon>
        <taxon>Metallosphaera</taxon>
    </lineage>
</organism>
<dbReference type="Gene3D" id="3.30.420.220">
    <property type="match status" value="1"/>
</dbReference>
<dbReference type="Proteomes" id="UP000003980">
    <property type="component" value="Unassembled WGS sequence"/>
</dbReference>
<dbReference type="RefSeq" id="WP_009074840.1">
    <property type="nucleotide sequence ID" value="NZ_JH597770.1"/>
</dbReference>
<evidence type="ECO:0000259" key="3">
    <source>
        <dbReference type="PROSITE" id="PS51358"/>
    </source>
</evidence>
<dbReference type="PANTHER" id="PTHR10894">
    <property type="entry name" value="NUCLEOLAR PROTEIN 5 NUCLEOLAR PROTEIN NOP5 NOP58"/>
    <property type="match status" value="1"/>
</dbReference>
<dbReference type="SMART" id="SM00931">
    <property type="entry name" value="NOSIC"/>
    <property type="match status" value="1"/>
</dbReference>
<dbReference type="Gene3D" id="1.10.287.660">
    <property type="entry name" value="Helix hairpin bin"/>
    <property type="match status" value="1"/>
</dbReference>
<gene>
    <name evidence="4" type="ORF">MetMK1DRAFT_00028710</name>
</gene>
<feature type="region of interest" description="Disordered" evidence="2">
    <location>
        <begin position="373"/>
        <end position="410"/>
    </location>
</feature>
<feature type="compositionally biased region" description="Basic residues" evidence="2">
    <location>
        <begin position="400"/>
        <end position="410"/>
    </location>
</feature>
<feature type="compositionally biased region" description="Basic and acidic residues" evidence="2">
    <location>
        <begin position="387"/>
        <end position="399"/>
    </location>
</feature>
<dbReference type="InterPro" id="IPR048896">
    <property type="entry name" value="Nop5_56-rel_N"/>
</dbReference>
<feature type="domain" description="Nop" evidence="3">
    <location>
        <begin position="260"/>
        <end position="375"/>
    </location>
</feature>
<dbReference type="EMBL" id="JH597770">
    <property type="protein sequence ID" value="EHP68437.1"/>
    <property type="molecule type" value="Genomic_DNA"/>
</dbReference>
<dbReference type="GO" id="GO:0030515">
    <property type="term" value="F:snoRNA binding"/>
    <property type="evidence" value="ECO:0007669"/>
    <property type="project" value="InterPro"/>
</dbReference>
<name>H2C8G1_9CREN</name>
<dbReference type="HOGENOM" id="CLU_015495_1_0_2"/>
<dbReference type="AlphaFoldDB" id="H2C8G1"/>
<dbReference type="GO" id="GO:0031428">
    <property type="term" value="C:box C/D methylation guide snoRNP complex"/>
    <property type="evidence" value="ECO:0007669"/>
    <property type="project" value="InterPro"/>
</dbReference>
<dbReference type="InterPro" id="IPR002687">
    <property type="entry name" value="Nop_dom"/>
</dbReference>
<dbReference type="InterPro" id="IPR047099">
    <property type="entry name" value="Nop5_N_sf"/>
</dbReference>
<evidence type="ECO:0000313" key="4">
    <source>
        <dbReference type="EMBL" id="EHP68437.1"/>
    </source>
</evidence>
<dbReference type="InterPro" id="IPR029012">
    <property type="entry name" value="Helix_hairpin_bin_sf"/>
</dbReference>
<dbReference type="STRING" id="671065.MetMK1DRAFT_00028710"/>
<dbReference type="PANTHER" id="PTHR10894:SF0">
    <property type="entry name" value="NUCLEOLAR PROTEIN 56"/>
    <property type="match status" value="1"/>
</dbReference>
<evidence type="ECO:0000256" key="1">
    <source>
        <dbReference type="ARBA" id="ARBA00009211"/>
    </source>
</evidence>
<keyword evidence="5" id="KW-1185">Reference proteome</keyword>
<dbReference type="InterPro" id="IPR012976">
    <property type="entry name" value="NOSIC"/>
</dbReference>
<proteinExistence type="inferred from homology"/>
<protein>
    <submittedName>
        <fullName evidence="4">rRNA biogenesis protein</fullName>
    </submittedName>
</protein>
<evidence type="ECO:0000313" key="5">
    <source>
        <dbReference type="Proteomes" id="UP000003980"/>
    </source>
</evidence>
<dbReference type="SUPFAM" id="SSF89124">
    <property type="entry name" value="Nop domain"/>
    <property type="match status" value="1"/>
</dbReference>
<dbReference type="Pfam" id="PF01798">
    <property type="entry name" value="Nop"/>
    <property type="match status" value="1"/>
</dbReference>
<evidence type="ECO:0000256" key="2">
    <source>
        <dbReference type="SAM" id="MobiDB-lite"/>
    </source>
</evidence>
<sequence>MKIYLAEHTIGSFAFDESGNLVDYVLNPKELGKVVEMLIALENGEPMSATMELIQKIKPSDVILESEAESSRMQNLGIKVTAKPHHIGAKKLRESLPEIALKVKFAETPEELYSFLYQVSLEYTRRKLRRAAQKRDLLAIQAIRAIDDIDKTINLFSERLREWYSLHFPEMDKMIEDHEQYSKIVREAGYRDNITPEGLIELGMNEQRAKKLYDAAKKSIGADISEADINSIRELAGTILSLYKLRSTLYDYLDSVMREVAPNVTELVGPTLGARLLSLAGSLQELSKMPASTIQVLGAEKALFRALKSGSRPPKHGIIFQYPAIHVSPRWQRGKIARALAAKLAIAARVDAYSGRFIGQQLVEQINKRIEEIKTKYAQPPPRKPQQNKEEGRKQEGRREHKRGKKGKRR</sequence>
<reference evidence="4 5" key="1">
    <citation type="submission" date="2012-01" db="EMBL/GenBank/DDBJ databases">
        <title>Improved High-Quality Draft sequence of Metallosphaera yellowstonensis MK1.</title>
        <authorList>
            <consortium name="US DOE Joint Genome Institute"/>
            <person name="Lucas S."/>
            <person name="Han J."/>
            <person name="Cheng J.-F."/>
            <person name="Goodwin L."/>
            <person name="Pitluck S."/>
            <person name="Peters L."/>
            <person name="Teshima H."/>
            <person name="Detter J.C."/>
            <person name="Han C."/>
            <person name="Tapia R."/>
            <person name="Land M."/>
            <person name="Hauser L."/>
            <person name="Kyrpides N."/>
            <person name="Kozubal M."/>
            <person name="Macur R.E."/>
            <person name="Jay Z."/>
            <person name="Inskeep W."/>
            <person name="Woyke T."/>
        </authorList>
    </citation>
    <scope>NUCLEOTIDE SEQUENCE [LARGE SCALE GENOMIC DNA]</scope>
    <source>
        <strain evidence="4 5">MK1</strain>
    </source>
</reference>
<dbReference type="eggNOG" id="arCOG01923">
    <property type="taxonomic scope" value="Archaea"/>
</dbReference>